<evidence type="ECO:0000256" key="4">
    <source>
        <dbReference type="ARBA" id="ARBA00022475"/>
    </source>
</evidence>
<keyword evidence="7 8" id="KW-0472">Membrane</keyword>
<feature type="transmembrane region" description="Helical" evidence="8">
    <location>
        <begin position="293"/>
        <end position="320"/>
    </location>
</feature>
<evidence type="ECO:0000256" key="7">
    <source>
        <dbReference type="ARBA" id="ARBA00023136"/>
    </source>
</evidence>
<feature type="transmembrane region" description="Helical" evidence="8">
    <location>
        <begin position="54"/>
        <end position="78"/>
    </location>
</feature>
<dbReference type="EMBL" id="CP021991">
    <property type="protein sequence ID" value="ASD29825.1"/>
    <property type="molecule type" value="Genomic_DNA"/>
</dbReference>
<keyword evidence="5 8" id="KW-0812">Transmembrane</keyword>
<dbReference type="GO" id="GO:0055085">
    <property type="term" value="P:transmembrane transport"/>
    <property type="evidence" value="ECO:0007669"/>
    <property type="project" value="InterPro"/>
</dbReference>
<feature type="transmembrane region" description="Helical" evidence="8">
    <location>
        <begin position="183"/>
        <end position="202"/>
    </location>
</feature>
<dbReference type="Proteomes" id="UP000197054">
    <property type="component" value="Chromosome"/>
</dbReference>
<feature type="transmembrane region" description="Helical" evidence="8">
    <location>
        <begin position="141"/>
        <end position="163"/>
    </location>
</feature>
<evidence type="ECO:0000256" key="5">
    <source>
        <dbReference type="ARBA" id="ARBA00022692"/>
    </source>
</evidence>
<dbReference type="PANTHER" id="PTHR42929:SF1">
    <property type="entry name" value="INNER MEMBRANE ABC TRANSPORTER PERMEASE PROTEIN YDCU-RELATED"/>
    <property type="match status" value="1"/>
</dbReference>
<dbReference type="PROSITE" id="PS50928">
    <property type="entry name" value="ABC_TM1"/>
    <property type="match status" value="1"/>
</dbReference>
<evidence type="ECO:0000256" key="2">
    <source>
        <dbReference type="ARBA" id="ARBA00007069"/>
    </source>
</evidence>
<evidence type="ECO:0000313" key="10">
    <source>
        <dbReference type="EMBL" id="ASD29825.1"/>
    </source>
</evidence>
<reference evidence="10 11" key="1">
    <citation type="submission" date="2017-06" db="EMBL/GenBank/DDBJ databases">
        <title>Genome Sequencing and Comparative Genomics Analysis of Five Ureaplasma Urealyticums with Different Drug Resistance.</title>
        <authorList>
            <person name="Ma L."/>
            <person name="Jia T."/>
        </authorList>
    </citation>
    <scope>NUCLEOTIDE SEQUENCE [LARGE SCALE GENOMIC DNA]</scope>
    <source>
        <strain evidence="11">hebnu uu3</strain>
    </source>
</reference>
<keyword evidence="3" id="KW-0813">Transport</keyword>
<sequence length="335" mass="37475">MNKQFNFNFAPSKLSDINKKNETVFFLKEVKVIKKNNRKHYKQTLFDKLKMNKALILTIPYFLVTIFLLIIPLVSIIVKTFINNTDSTGVTTNIIDNWSVITPTIGMKIFNSLWIAAVATIFCLIIGYPFAYFLSIGKSKFLKAIAIALITSPIWMSMLVKLIGIKTFFDVVNGEINSTHGHIFTILGLVYINLPLMILPIYTSLSTMPKNLVNASYDLGRGFFYTFFHIVIPYTKNALISGVWIVYLAAFTSVVVSGFLNNDNAGGLIGGEIFAQGQDGISSGVQLSRSSTITLVISLILLGIYLIIVIIPKIVQLIYYKRKNLKKGVKNNETD</sequence>
<feature type="domain" description="ABC transmembrane type-1" evidence="9">
    <location>
        <begin position="109"/>
        <end position="308"/>
    </location>
</feature>
<feature type="transmembrane region" description="Helical" evidence="8">
    <location>
        <begin position="113"/>
        <end position="134"/>
    </location>
</feature>
<proteinExistence type="inferred from homology"/>
<evidence type="ECO:0000256" key="3">
    <source>
        <dbReference type="ARBA" id="ARBA00022448"/>
    </source>
</evidence>
<evidence type="ECO:0000313" key="11">
    <source>
        <dbReference type="Proteomes" id="UP000197054"/>
    </source>
</evidence>
<dbReference type="InterPro" id="IPR000515">
    <property type="entry name" value="MetI-like"/>
</dbReference>
<protein>
    <submittedName>
        <fullName evidence="10">Spermidine/putrescine ABC transporter permease</fullName>
    </submittedName>
</protein>
<dbReference type="InterPro" id="IPR035906">
    <property type="entry name" value="MetI-like_sf"/>
</dbReference>
<gene>
    <name evidence="10" type="ORF">CEG42_01025</name>
</gene>
<comment type="similarity">
    <text evidence="2">Belongs to the binding-protein-dependent transport system permease family. CysTW subfamily.</text>
</comment>
<name>A0AAC9X7S9_UREPR</name>
<dbReference type="CDD" id="cd06261">
    <property type="entry name" value="TM_PBP2"/>
    <property type="match status" value="1"/>
</dbReference>
<dbReference type="RefSeq" id="WP_006689332.1">
    <property type="nucleotide sequence ID" value="NZ_CAMQQM010000001.1"/>
</dbReference>
<keyword evidence="6 8" id="KW-1133">Transmembrane helix</keyword>
<organism evidence="10 11">
    <name type="scientific">Ureaplasma parvum</name>
    <name type="common">Ureaplasma urealyticum biotype 1</name>
    <dbReference type="NCBI Taxonomy" id="134821"/>
    <lineage>
        <taxon>Bacteria</taxon>
        <taxon>Bacillati</taxon>
        <taxon>Mycoplasmatota</taxon>
        <taxon>Mycoplasmoidales</taxon>
        <taxon>Mycoplasmoidaceae</taxon>
        <taxon>Ureaplasma</taxon>
    </lineage>
</organism>
<evidence type="ECO:0000259" key="9">
    <source>
        <dbReference type="PROSITE" id="PS50928"/>
    </source>
</evidence>
<evidence type="ECO:0000256" key="8">
    <source>
        <dbReference type="SAM" id="Phobius"/>
    </source>
</evidence>
<evidence type="ECO:0000256" key="6">
    <source>
        <dbReference type="ARBA" id="ARBA00022989"/>
    </source>
</evidence>
<dbReference type="Gene3D" id="1.10.3720.10">
    <property type="entry name" value="MetI-like"/>
    <property type="match status" value="1"/>
</dbReference>
<accession>A0AAC9X7S9</accession>
<keyword evidence="4" id="KW-1003">Cell membrane</keyword>
<comment type="subcellular location">
    <subcellularLocation>
        <location evidence="1">Cell membrane</location>
        <topology evidence="1">Multi-pass membrane protein</topology>
    </subcellularLocation>
</comment>
<dbReference type="GO" id="GO:0005886">
    <property type="term" value="C:plasma membrane"/>
    <property type="evidence" value="ECO:0007669"/>
    <property type="project" value="UniProtKB-SubCell"/>
</dbReference>
<evidence type="ECO:0000256" key="1">
    <source>
        <dbReference type="ARBA" id="ARBA00004651"/>
    </source>
</evidence>
<feature type="transmembrane region" description="Helical" evidence="8">
    <location>
        <begin position="238"/>
        <end position="260"/>
    </location>
</feature>
<dbReference type="SUPFAM" id="SSF161098">
    <property type="entry name" value="MetI-like"/>
    <property type="match status" value="1"/>
</dbReference>
<dbReference type="AlphaFoldDB" id="A0AAC9X7S9"/>
<dbReference type="PANTHER" id="PTHR42929">
    <property type="entry name" value="INNER MEMBRANE ABC TRANSPORTER PERMEASE PROTEIN YDCU-RELATED-RELATED"/>
    <property type="match status" value="1"/>
</dbReference>